<dbReference type="Pfam" id="PF07683">
    <property type="entry name" value="CobW_C"/>
    <property type="match status" value="1"/>
</dbReference>
<reference evidence="3 4" key="1">
    <citation type="submission" date="2015-11" db="EMBL/GenBank/DDBJ databases">
        <title>The genome of Debaryomyces fabryi.</title>
        <authorList>
            <person name="Tafer H."/>
            <person name="Lopandic K."/>
        </authorList>
    </citation>
    <scope>NUCLEOTIDE SEQUENCE [LARGE SCALE GENOMIC DNA]</scope>
    <source>
        <strain evidence="3 4">CBS 789</strain>
    </source>
</reference>
<gene>
    <name evidence="3" type="ORF">AC631_05195</name>
</gene>
<proteinExistence type="predicted"/>
<feature type="region of interest" description="Disordered" evidence="1">
    <location>
        <begin position="520"/>
        <end position="557"/>
    </location>
</feature>
<dbReference type="InterPro" id="IPR051927">
    <property type="entry name" value="Zn_Chap_cDPG_Synth"/>
</dbReference>
<dbReference type="Gene3D" id="3.40.50.300">
    <property type="entry name" value="P-loop containing nucleotide triphosphate hydrolases"/>
    <property type="match status" value="1"/>
</dbReference>
<sequence>MPEPTKESIRQPIPITLLSGFLGSGKTTLLEHILTTDHSLKIAVIINDVSKLNIDAALIKNHVVNRREEKMIQLQNGCICCTLRGDLLEELIQLAKNGEFHYIVIESTGISEPMQVAETFTTEFSEMLLESDGSIPREDEKIIRDIIDLGGLNKLTKLDTCVTVIDALNFLSNIETTQFLADRYGDNGQGEKERTITDLMVDQIEFSDVIVINKISAIKKRKQRKIKKMIKSLNPVAKILDADYCKIDINEVINTEKYDFEKASTSAGWLQSINEMTLRDGFGDKSSTALTPKPETEEYGINNFVYKVRRPFHPKRFYEMIRDKFFVIEQSGFEDEEAQIGDDSNELDNEDLEDENLDEEEEEEEEEEYFEPSEKQILKNKKLSPFGPLLRSKGFFWLASRYIIRGELSSAGPMLTIKGGIPWFGVTGPDLFPPEAAKLIQADMRGKHDDRRNELVFIGLNINLTKLSETLDSCLLTDDEYKLFEEVVDEEKNLFKIEKRLQGVFEDGFADWITFDEGNDQGDDVKTENSNHNHSHSHNHSNSHIGERHLKSSISIQ</sequence>
<evidence type="ECO:0000313" key="3">
    <source>
        <dbReference type="EMBL" id="KRZ99048.1"/>
    </source>
</evidence>
<dbReference type="PANTHER" id="PTHR43603:SF1">
    <property type="entry name" value="ZINC-REGULATED GTPASE METALLOPROTEIN ACTIVATOR 1"/>
    <property type="match status" value="1"/>
</dbReference>
<dbReference type="InterPro" id="IPR027417">
    <property type="entry name" value="P-loop_NTPase"/>
</dbReference>
<feature type="compositionally biased region" description="Acidic residues" evidence="1">
    <location>
        <begin position="335"/>
        <end position="371"/>
    </location>
</feature>
<name>A0A0V1PS38_9ASCO</name>
<dbReference type="PANTHER" id="PTHR43603">
    <property type="entry name" value="COBW DOMAIN-CONTAINING PROTEIN DDB_G0274527"/>
    <property type="match status" value="1"/>
</dbReference>
<evidence type="ECO:0000259" key="2">
    <source>
        <dbReference type="SMART" id="SM00833"/>
    </source>
</evidence>
<dbReference type="AlphaFoldDB" id="A0A0V1PS38"/>
<dbReference type="CDD" id="cd03112">
    <property type="entry name" value="CobW-like"/>
    <property type="match status" value="1"/>
</dbReference>
<dbReference type="Proteomes" id="UP000054251">
    <property type="component" value="Unassembled WGS sequence"/>
</dbReference>
<comment type="caution">
    <text evidence="3">The sequence shown here is derived from an EMBL/GenBank/DDBJ whole genome shotgun (WGS) entry which is preliminary data.</text>
</comment>
<dbReference type="SUPFAM" id="SSF90002">
    <property type="entry name" value="Hypothetical protein YjiA, C-terminal domain"/>
    <property type="match status" value="1"/>
</dbReference>
<feature type="domain" description="CobW C-terminal" evidence="2">
    <location>
        <begin position="301"/>
        <end position="475"/>
    </location>
</feature>
<dbReference type="Pfam" id="PF02492">
    <property type="entry name" value="cobW"/>
    <property type="match status" value="1"/>
</dbReference>
<dbReference type="SMART" id="SM00833">
    <property type="entry name" value="CobW_C"/>
    <property type="match status" value="1"/>
</dbReference>
<accession>A0A0V1PS38</accession>
<evidence type="ECO:0000256" key="1">
    <source>
        <dbReference type="SAM" id="MobiDB-lite"/>
    </source>
</evidence>
<dbReference type="OrthoDB" id="272672at2759"/>
<dbReference type="SUPFAM" id="SSF52540">
    <property type="entry name" value="P-loop containing nucleoside triphosphate hydrolases"/>
    <property type="match status" value="1"/>
</dbReference>
<dbReference type="GeneID" id="26842204"/>
<dbReference type="InterPro" id="IPR003495">
    <property type="entry name" value="CobW/HypB/UreG_nucleotide-bd"/>
</dbReference>
<protein>
    <recommendedName>
        <fullName evidence="2">CobW C-terminal domain-containing protein</fullName>
    </recommendedName>
</protein>
<dbReference type="EMBL" id="LMYN01000179">
    <property type="protein sequence ID" value="KRZ99048.1"/>
    <property type="molecule type" value="Genomic_DNA"/>
</dbReference>
<keyword evidence="4" id="KW-1185">Reference proteome</keyword>
<organism evidence="3 4">
    <name type="scientific">Debaryomyces fabryi</name>
    <dbReference type="NCBI Taxonomy" id="58627"/>
    <lineage>
        <taxon>Eukaryota</taxon>
        <taxon>Fungi</taxon>
        <taxon>Dikarya</taxon>
        <taxon>Ascomycota</taxon>
        <taxon>Saccharomycotina</taxon>
        <taxon>Pichiomycetes</taxon>
        <taxon>Debaryomycetaceae</taxon>
        <taxon>Debaryomyces</taxon>
    </lineage>
</organism>
<dbReference type="InterPro" id="IPR011629">
    <property type="entry name" value="CobW-like_C"/>
</dbReference>
<dbReference type="RefSeq" id="XP_015465151.1">
    <property type="nucleotide sequence ID" value="XM_015614024.1"/>
</dbReference>
<feature type="region of interest" description="Disordered" evidence="1">
    <location>
        <begin position="335"/>
        <end position="374"/>
    </location>
</feature>
<evidence type="ECO:0000313" key="4">
    <source>
        <dbReference type="Proteomes" id="UP000054251"/>
    </source>
</evidence>